<evidence type="ECO:0000313" key="1">
    <source>
        <dbReference type="EMBL" id="EAY29407.1"/>
    </source>
</evidence>
<gene>
    <name evidence="1" type="ORF">M23134_01467</name>
</gene>
<name>A1ZJV4_MICM2</name>
<dbReference type="AlphaFoldDB" id="A1ZJV4"/>
<proteinExistence type="predicted"/>
<dbReference type="EMBL" id="AAWS01000011">
    <property type="protein sequence ID" value="EAY29407.1"/>
    <property type="molecule type" value="Genomic_DNA"/>
</dbReference>
<reference evidence="1 2" key="1">
    <citation type="submission" date="2007-01" db="EMBL/GenBank/DDBJ databases">
        <authorList>
            <person name="Haygood M."/>
            <person name="Podell S."/>
            <person name="Anderson C."/>
            <person name="Hopkinson B."/>
            <person name="Roe K."/>
            <person name="Barbeau K."/>
            <person name="Gaasterland T."/>
            <person name="Ferriera S."/>
            <person name="Johnson J."/>
            <person name="Kravitz S."/>
            <person name="Beeson K."/>
            <person name="Sutton G."/>
            <person name="Rogers Y.-H."/>
            <person name="Friedman R."/>
            <person name="Frazier M."/>
            <person name="Venter J.C."/>
        </authorList>
    </citation>
    <scope>NUCLEOTIDE SEQUENCE [LARGE SCALE GENOMIC DNA]</scope>
    <source>
        <strain evidence="1 2">ATCC 23134</strain>
    </source>
</reference>
<accession>A1ZJV4</accession>
<dbReference type="Proteomes" id="UP000004095">
    <property type="component" value="Unassembled WGS sequence"/>
</dbReference>
<protein>
    <submittedName>
        <fullName evidence="1">Uncharacterized protein</fullName>
    </submittedName>
</protein>
<comment type="caution">
    <text evidence="1">The sequence shown here is derived from an EMBL/GenBank/DDBJ whole genome shotgun (WGS) entry which is preliminary data.</text>
</comment>
<organism evidence="1 2">
    <name type="scientific">Microscilla marina ATCC 23134</name>
    <dbReference type="NCBI Taxonomy" id="313606"/>
    <lineage>
        <taxon>Bacteria</taxon>
        <taxon>Pseudomonadati</taxon>
        <taxon>Bacteroidota</taxon>
        <taxon>Cytophagia</taxon>
        <taxon>Cytophagales</taxon>
        <taxon>Microscillaceae</taxon>
        <taxon>Microscilla</taxon>
    </lineage>
</organism>
<sequence>MALLLSARQLILLHYINTRKKVKDFRMDKVFEMASKKKNLS</sequence>
<keyword evidence="2" id="KW-1185">Reference proteome</keyword>
<evidence type="ECO:0000313" key="2">
    <source>
        <dbReference type="Proteomes" id="UP000004095"/>
    </source>
</evidence>